<gene>
    <name evidence="2" type="ORF">IDJ77_00900</name>
</gene>
<feature type="chain" id="PRO_5045950807" description="MG2 domain-containing protein" evidence="1">
    <location>
        <begin position="30"/>
        <end position="795"/>
    </location>
</feature>
<dbReference type="RefSeq" id="WP_191187039.1">
    <property type="nucleotide sequence ID" value="NZ_JACWMY010000001.1"/>
</dbReference>
<comment type="caution">
    <text evidence="2">The sequence shown here is derived from an EMBL/GenBank/DDBJ whole genome shotgun (WGS) entry which is preliminary data.</text>
</comment>
<evidence type="ECO:0000256" key="1">
    <source>
        <dbReference type="SAM" id="SignalP"/>
    </source>
</evidence>
<name>A0ABR7WJ44_9SPHI</name>
<dbReference type="EMBL" id="JACWMY010000001">
    <property type="protein sequence ID" value="MBD1362352.1"/>
    <property type="molecule type" value="Genomic_DNA"/>
</dbReference>
<evidence type="ECO:0008006" key="4">
    <source>
        <dbReference type="Google" id="ProtNLM"/>
    </source>
</evidence>
<evidence type="ECO:0000313" key="2">
    <source>
        <dbReference type="EMBL" id="MBD1362352.1"/>
    </source>
</evidence>
<proteinExistence type="predicted"/>
<protein>
    <recommendedName>
        <fullName evidence="4">MG2 domain-containing protein</fullName>
    </recommendedName>
</protein>
<organism evidence="2 3">
    <name type="scientific">Mucilaginibacter pankratovii</name>
    <dbReference type="NCBI Taxonomy" id="2772110"/>
    <lineage>
        <taxon>Bacteria</taxon>
        <taxon>Pseudomonadati</taxon>
        <taxon>Bacteroidota</taxon>
        <taxon>Sphingobacteriia</taxon>
        <taxon>Sphingobacteriales</taxon>
        <taxon>Sphingobacteriaceae</taxon>
        <taxon>Mucilaginibacter</taxon>
    </lineage>
</organism>
<keyword evidence="1" id="KW-0732">Signal</keyword>
<dbReference type="Proteomes" id="UP000606600">
    <property type="component" value="Unassembled WGS sequence"/>
</dbReference>
<evidence type="ECO:0000313" key="3">
    <source>
        <dbReference type="Proteomes" id="UP000606600"/>
    </source>
</evidence>
<keyword evidence="3" id="KW-1185">Reference proteome</keyword>
<feature type="signal peptide" evidence="1">
    <location>
        <begin position="1"/>
        <end position="29"/>
    </location>
</feature>
<dbReference type="Gene3D" id="2.60.40.1930">
    <property type="match status" value="1"/>
</dbReference>
<reference evidence="2 3" key="1">
    <citation type="submission" date="2020-09" db="EMBL/GenBank/DDBJ databases">
        <title>Novel species of Mucilaginibacter isolated from a glacier on the Tibetan Plateau.</title>
        <authorList>
            <person name="Liu Q."/>
            <person name="Xin Y.-H."/>
        </authorList>
    </citation>
    <scope>NUCLEOTIDE SEQUENCE [LARGE SCALE GENOMIC DNA]</scope>
    <source>
        <strain evidence="2 3">ZT4R22</strain>
    </source>
</reference>
<accession>A0ABR7WJ44</accession>
<sequence length="795" mass="88145">MSSKKTWNVLKNTLSVWVALLAFMPRGNAQELSQVQNAFNKYTQTALQEKVFVHTDKSTYLAGEIVWFKIYCVDGAFNKPLTLSKVVYVDILDNAQVSVMQAKIAMTDGMGSGSLVIPPSVANGNYKLRAYTNWMKNFGPESFFEKKITIINSLRTPDVAAKPKTPDYDVQFFPEGGYLVSGLPANVAFKAVAKNGSGFAFRGAVVNENNDTVARFQPLKFGMGHFVFTPAVNNTYRAIINIGSDKPIITALPTVKSNGYTMQVTDAGNGSLNVKVNSNTGDQQLHLFAHTRGVAKLVQNAVSSNGAAVFTVSKDKLGEGVSYLTIFDGGRQPVCERLYFKRPEQTLFIDAGADAGQYATRKKVSVTIAAKNATAKMINAGLSMSVYRVDSLQTVDQDDIAGYFWLGAELRGGIESPGYYLKTITAEADEATDNLLLTQGWRRFRWDNILQPAPAAFKYQPEFNGHLVIAKVTDSVKNIAKDVIAYLAVPGKRVQVYAAKSDAEGKLYFNTKEFYGANEIVVQTNTERDTSHKIEVISPFFEQYSKTALPAFGLTQGMQASLQQQSLAMQVQNIYAGNKLKHYFEPAVDSSGFFGTPYKTYKLDDFTRFVTMEEVVREYVREAGVSRSRGRFHITLIDEKVLLTGDPLVMLDGVPVFNIDKVMAIDPLKVQRLQVVRSRYFWGPAVFEGVMNYTTYKGDLGGAEMDPHAVVIDYEGMQIQREFYSPVYETDEQAKSRIPDFRNLLFWAPEIKTGPVNANKVTFYTSDQAGKYFGIVQGMTPNGDAASQSFTFEVK</sequence>